<gene>
    <name evidence="6" type="ORF">ATO10_03922</name>
</gene>
<dbReference type="PANTHER" id="PTHR43847:SF1">
    <property type="entry name" value="BLL3993 PROTEIN"/>
    <property type="match status" value="1"/>
</dbReference>
<sequence length="165" mass="18563">MNDDAQSSATAPHAAHEHPWKISDVVIFPLLALGLVAEWLWPTTLYVWRPVGLVVGLGLFVFGFWLINRAKRELDNAEQPSLPGEETTQLITTGPFARSRNPNYLGAAIAGMGGALAVDSGWLITTTLLSCLVLDFWMIRPEERYLAQKFPDGYTAYRERTRRWF</sequence>
<dbReference type="InterPro" id="IPR007318">
    <property type="entry name" value="Phopholipid_MeTrfase"/>
</dbReference>
<comment type="caution">
    <text evidence="6">The sequence shown here is derived from an EMBL/GenBank/DDBJ whole genome shotgun (WGS) entry which is preliminary data.</text>
</comment>
<proteinExistence type="predicted"/>
<dbReference type="InterPro" id="IPR052527">
    <property type="entry name" value="Metal_cation-efflux_comp"/>
</dbReference>
<accession>A0A058ZMB4</accession>
<dbReference type="RefSeq" id="WP_051597937.1">
    <property type="nucleotide sequence ID" value="NZ_AQQY01000002.1"/>
</dbReference>
<dbReference type="Pfam" id="PF04191">
    <property type="entry name" value="PEMT"/>
    <property type="match status" value="1"/>
</dbReference>
<dbReference type="EMBL" id="AQQY01000002">
    <property type="protein sequence ID" value="KCV82724.1"/>
    <property type="molecule type" value="Genomic_DNA"/>
</dbReference>
<keyword evidence="2 5" id="KW-0812">Transmembrane</keyword>
<evidence type="ECO:0000313" key="6">
    <source>
        <dbReference type="EMBL" id="KCV82724.1"/>
    </source>
</evidence>
<dbReference type="OrthoDB" id="9811969at2"/>
<evidence type="ECO:0000256" key="2">
    <source>
        <dbReference type="ARBA" id="ARBA00022692"/>
    </source>
</evidence>
<comment type="subcellular location">
    <subcellularLocation>
        <location evidence="1">Endomembrane system</location>
        <topology evidence="1">Multi-pass membrane protein</topology>
    </subcellularLocation>
</comment>
<evidence type="ECO:0000256" key="5">
    <source>
        <dbReference type="SAM" id="Phobius"/>
    </source>
</evidence>
<evidence type="ECO:0000256" key="1">
    <source>
        <dbReference type="ARBA" id="ARBA00004127"/>
    </source>
</evidence>
<dbReference type="PROSITE" id="PS50244">
    <property type="entry name" value="S5A_REDUCTASE"/>
    <property type="match status" value="1"/>
</dbReference>
<keyword evidence="4 5" id="KW-0472">Membrane</keyword>
<protein>
    <submittedName>
        <fullName evidence="6">Uncharacterized protein</fullName>
    </submittedName>
</protein>
<dbReference type="GO" id="GO:0012505">
    <property type="term" value="C:endomembrane system"/>
    <property type="evidence" value="ECO:0007669"/>
    <property type="project" value="UniProtKB-SubCell"/>
</dbReference>
<organism evidence="6 7">
    <name type="scientific">Actibacterium atlanticum</name>
    <dbReference type="NCBI Taxonomy" id="1461693"/>
    <lineage>
        <taxon>Bacteria</taxon>
        <taxon>Pseudomonadati</taxon>
        <taxon>Pseudomonadota</taxon>
        <taxon>Alphaproteobacteria</taxon>
        <taxon>Rhodobacterales</taxon>
        <taxon>Roseobacteraceae</taxon>
        <taxon>Actibacterium</taxon>
    </lineage>
</organism>
<feature type="transmembrane region" description="Helical" evidence="5">
    <location>
        <begin position="47"/>
        <end position="67"/>
    </location>
</feature>
<evidence type="ECO:0000313" key="7">
    <source>
        <dbReference type="Proteomes" id="UP000024836"/>
    </source>
</evidence>
<evidence type="ECO:0000256" key="4">
    <source>
        <dbReference type="ARBA" id="ARBA00023136"/>
    </source>
</evidence>
<dbReference type="PANTHER" id="PTHR43847">
    <property type="entry name" value="BLL3993 PROTEIN"/>
    <property type="match status" value="1"/>
</dbReference>
<keyword evidence="7" id="KW-1185">Reference proteome</keyword>
<dbReference type="AlphaFoldDB" id="A0A058ZMB4"/>
<keyword evidence="3 5" id="KW-1133">Transmembrane helix</keyword>
<dbReference type="Proteomes" id="UP000024836">
    <property type="component" value="Unassembled WGS sequence"/>
</dbReference>
<evidence type="ECO:0000256" key="3">
    <source>
        <dbReference type="ARBA" id="ARBA00022989"/>
    </source>
</evidence>
<dbReference type="eggNOG" id="COG2020">
    <property type="taxonomic scope" value="Bacteria"/>
</dbReference>
<reference evidence="6 7" key="1">
    <citation type="submission" date="2013-04" db="EMBL/GenBank/DDBJ databases">
        <title>Shimia sp. 22II-S11-Z10 Genome Sequencing.</title>
        <authorList>
            <person name="Lai Q."/>
            <person name="Li G."/>
            <person name="Shao Z."/>
        </authorList>
    </citation>
    <scope>NUCLEOTIDE SEQUENCE [LARGE SCALE GENOMIC DNA]</scope>
    <source>
        <strain evidence="7">22II-S11-Z10</strain>
    </source>
</reference>
<name>A0A058ZMB4_9RHOB</name>
<dbReference type="Gene3D" id="1.20.120.1630">
    <property type="match status" value="1"/>
</dbReference>